<dbReference type="OrthoDB" id="16041at2759"/>
<comment type="subcellular location">
    <subcellularLocation>
        <location evidence="2">Nucleus</location>
    </subcellularLocation>
</comment>
<name>A0A132NRF8_GIAIN</name>
<gene>
    <name evidence="4" type="ORF">QR46_3323</name>
</gene>
<reference evidence="4 5" key="1">
    <citation type="journal article" date="2015" name="Mol. Biochem. Parasitol.">
        <title>Identification of polymorphic genes for use in assemblage B genotyping assays through comparative genomics of multiple assemblage B Giardia duodenalis isolates.</title>
        <authorList>
            <person name="Wielinga C."/>
            <person name="Thompson R.C."/>
            <person name="Monis P."/>
            <person name="Ryan U."/>
        </authorList>
    </citation>
    <scope>NUCLEOTIDE SEQUENCE [LARGE SCALE GENOMIC DNA]</scope>
    <source>
        <strain evidence="4 5">BAH15c1</strain>
    </source>
</reference>
<dbReference type="InterPro" id="IPR005033">
    <property type="entry name" value="YEATS"/>
</dbReference>
<evidence type="ECO:0000256" key="2">
    <source>
        <dbReference type="PROSITE-ProRule" id="PRU00376"/>
    </source>
</evidence>
<evidence type="ECO:0000259" key="3">
    <source>
        <dbReference type="PROSITE" id="PS51037"/>
    </source>
</evidence>
<dbReference type="GO" id="GO:0005634">
    <property type="term" value="C:nucleus"/>
    <property type="evidence" value="ECO:0007669"/>
    <property type="project" value="UniProtKB-SubCell"/>
</dbReference>
<dbReference type="CDD" id="cd16887">
    <property type="entry name" value="YEATS"/>
    <property type="match status" value="1"/>
</dbReference>
<dbReference type="AlphaFoldDB" id="A0A132NRF8"/>
<dbReference type="GO" id="GO:0006355">
    <property type="term" value="P:regulation of DNA-templated transcription"/>
    <property type="evidence" value="ECO:0007669"/>
    <property type="project" value="InterPro"/>
</dbReference>
<feature type="domain" description="YEATS" evidence="3">
    <location>
        <begin position="41"/>
        <end position="176"/>
    </location>
</feature>
<dbReference type="VEuPathDB" id="GiardiaDB:QR46_3323"/>
<dbReference type="Pfam" id="PF03366">
    <property type="entry name" value="YEATS"/>
    <property type="match status" value="1"/>
</dbReference>
<evidence type="ECO:0000313" key="4">
    <source>
        <dbReference type="EMBL" id="KWX12699.1"/>
    </source>
</evidence>
<dbReference type="EMBL" id="JXTI01000104">
    <property type="protein sequence ID" value="KWX12699.1"/>
    <property type="molecule type" value="Genomic_DNA"/>
</dbReference>
<protein>
    <submittedName>
        <fullName evidence="4">Putative yeats family protein</fullName>
    </submittedName>
</protein>
<dbReference type="PANTHER" id="PTHR23195">
    <property type="entry name" value="YEATS DOMAIN"/>
    <property type="match status" value="1"/>
</dbReference>
<comment type="caution">
    <text evidence="4">The sequence shown here is derived from an EMBL/GenBank/DDBJ whole genome shotgun (WGS) entry which is preliminary data.</text>
</comment>
<dbReference type="InterPro" id="IPR055129">
    <property type="entry name" value="YEATS_dom"/>
</dbReference>
<dbReference type="Proteomes" id="UP000070089">
    <property type="component" value="Unassembled WGS sequence"/>
</dbReference>
<accession>A0A132NRF8</accession>
<dbReference type="InterPro" id="IPR038704">
    <property type="entry name" value="YEAST_sf"/>
</dbReference>
<evidence type="ECO:0000256" key="1">
    <source>
        <dbReference type="ARBA" id="ARBA00023242"/>
    </source>
</evidence>
<sequence length="297" mass="33762">MSTSCWSVHENPNWYLSVNAFKTFRCMPPAPQHIAPGDLDTPVNAVYIKGVCAGFVRFKLARPPVKDVAWHCWTIFLASNCGLDLSPFVEKVTFVIHKDFSSYVRSVYDPPYETTVIGQLGFEAFIHVTYRDSKLPPSIISINIVIDGDDYTQRIYPDMLVFVNPRFWFSRLLDIERICTKQSSILHHLSMQQFVRQQNAAGHIPHVFDGSTKTLLDDGVPLEETIKREGSPRNGTAFYRVDSLHAEYLYPPTGESVGLYHYNSAANNVFRDSIDRSAECTTKYVSDICARKAEQHQ</sequence>
<evidence type="ECO:0000313" key="5">
    <source>
        <dbReference type="Proteomes" id="UP000070089"/>
    </source>
</evidence>
<dbReference type="PROSITE" id="PS51037">
    <property type="entry name" value="YEATS"/>
    <property type="match status" value="1"/>
</dbReference>
<organism evidence="4 5">
    <name type="scientific">Giardia duodenalis assemblage B</name>
    <dbReference type="NCBI Taxonomy" id="1394984"/>
    <lineage>
        <taxon>Eukaryota</taxon>
        <taxon>Metamonada</taxon>
        <taxon>Diplomonadida</taxon>
        <taxon>Hexamitidae</taxon>
        <taxon>Giardiinae</taxon>
        <taxon>Giardia</taxon>
    </lineage>
</organism>
<keyword evidence="1 2" id="KW-0539">Nucleus</keyword>
<dbReference type="Gene3D" id="2.60.40.1970">
    <property type="entry name" value="YEATS domain"/>
    <property type="match status" value="1"/>
</dbReference>
<proteinExistence type="predicted"/>